<proteinExistence type="predicted"/>
<protein>
    <submittedName>
        <fullName evidence="2">Uncharacterized protein</fullName>
    </submittedName>
</protein>
<dbReference type="EMBL" id="CP141891">
    <property type="protein sequence ID" value="WRT70879.1"/>
    <property type="molecule type" value="Genomic_DNA"/>
</dbReference>
<accession>A0ABZ1DC48</accession>
<feature type="region of interest" description="Disordered" evidence="1">
    <location>
        <begin position="38"/>
        <end position="121"/>
    </location>
</feature>
<evidence type="ECO:0000313" key="2">
    <source>
        <dbReference type="EMBL" id="WRT70879.1"/>
    </source>
</evidence>
<gene>
    <name evidence="2" type="ORF">IL334_007878</name>
</gene>
<evidence type="ECO:0000313" key="3">
    <source>
        <dbReference type="Proteomes" id="UP001329825"/>
    </source>
</evidence>
<feature type="compositionally biased region" description="Polar residues" evidence="1">
    <location>
        <begin position="109"/>
        <end position="121"/>
    </location>
</feature>
<dbReference type="RefSeq" id="XP_062795618.1">
    <property type="nucleotide sequence ID" value="XM_062939567.1"/>
</dbReference>
<name>A0ABZ1DC48_9TREE</name>
<feature type="region of interest" description="Disordered" evidence="1">
    <location>
        <begin position="1"/>
        <end position="24"/>
    </location>
</feature>
<dbReference type="GeneID" id="87960008"/>
<reference evidence="2 3" key="1">
    <citation type="submission" date="2024-01" db="EMBL/GenBank/DDBJ databases">
        <title>Comparative genomics of Cryptococcus and Kwoniella reveals pathogenesis evolution and contrasting modes of karyotype evolution via chromosome fusion or intercentromeric recombination.</title>
        <authorList>
            <person name="Coelho M.A."/>
            <person name="David-Palma M."/>
            <person name="Shea T."/>
            <person name="Bowers K."/>
            <person name="McGinley-Smith S."/>
            <person name="Mohammad A.W."/>
            <person name="Gnirke A."/>
            <person name="Yurkov A.M."/>
            <person name="Nowrousian M."/>
            <person name="Sun S."/>
            <person name="Cuomo C.A."/>
            <person name="Heitman J."/>
        </authorList>
    </citation>
    <scope>NUCLEOTIDE SEQUENCE [LARGE SCALE GENOMIC DNA]</scope>
    <source>
        <strain evidence="2">CBS 11374</strain>
    </source>
</reference>
<dbReference type="Proteomes" id="UP001329825">
    <property type="component" value="Chromosome 11"/>
</dbReference>
<evidence type="ECO:0000256" key="1">
    <source>
        <dbReference type="SAM" id="MobiDB-lite"/>
    </source>
</evidence>
<organism evidence="2 3">
    <name type="scientific">Kwoniella shivajii</name>
    <dbReference type="NCBI Taxonomy" id="564305"/>
    <lineage>
        <taxon>Eukaryota</taxon>
        <taxon>Fungi</taxon>
        <taxon>Dikarya</taxon>
        <taxon>Basidiomycota</taxon>
        <taxon>Agaricomycotina</taxon>
        <taxon>Tremellomycetes</taxon>
        <taxon>Tremellales</taxon>
        <taxon>Cryptococcaceae</taxon>
        <taxon>Kwoniella</taxon>
    </lineage>
</organism>
<sequence length="142" mass="15418">MEVLSRGWASTSVAGHSWDSLDSRKPWEALPDYFAAISSTPNLPGQAAADSSEETQRVSNTDEGRSKLDPLTNQSTRLTEEEESSDVLEQIRRIEQLQEEGSDTPADTEGNSNKLGGQFSDQNFAASANELLASAGYHHFSA</sequence>
<keyword evidence="3" id="KW-1185">Reference proteome</keyword>
<feature type="compositionally biased region" description="Basic and acidic residues" evidence="1">
    <location>
        <begin position="54"/>
        <end position="68"/>
    </location>
</feature>